<evidence type="ECO:0000313" key="2">
    <source>
        <dbReference type="EMBL" id="EDZ39904.1"/>
    </source>
</evidence>
<dbReference type="NCBIfam" id="NF033539">
    <property type="entry name" value="transpos_IS1380"/>
    <property type="match status" value="1"/>
</dbReference>
<sequence>MVNRGQVRIKLERTEEALTGQGGFLAYGEYLNGMKVRERVERHLPAPGSNRGFSPGVFVQSLVSLLTLGGQTLSDLRELEREKGLLALLGQTVIPDEDTVGQWLRRMGDPAKEQKGLVGLGKVRDEVNQEILSRDGVKDYTLDLDASFVEADKESARYSYLNEKGYMPMMGAFYETPVFVDDEFREGNVSPQTGHVAVYRRSRALAESVGKTVARVRADSASYNAELINALTADGVQWTITADKNSAVMELIHRIDEQAWVPVTRSGTGAALEEPCEVAETLHTMKETPEAFRLIVKRVRERSATPLFRNMVSYRYWVVATNFGPEWSPQQVLGWHQLRGHFENFFKELKNGVGMEYMPTGDLHANAVFFRVGVLAYNLFVGFRRDLLPDSSQSWSLRTVRWKLLSMAGKIVRHARTIVLNPNSDLGLDPTLSAGYGGTFFKIQPHSHPIRSSSTSCLPGTNSCRLLEQGRPSREFREDLHENHGLSTTSLPLPRKFPLPHLSGSLG</sequence>
<dbReference type="AlphaFoldDB" id="B6AN53"/>
<dbReference type="InterPro" id="IPR025668">
    <property type="entry name" value="Tnp_DDE_dom"/>
</dbReference>
<name>B6AN53_9BACT</name>
<dbReference type="InterPro" id="IPR047960">
    <property type="entry name" value="Transpos_IS1380"/>
</dbReference>
<dbReference type="EMBL" id="DS995259">
    <property type="protein sequence ID" value="EDZ39904.1"/>
    <property type="molecule type" value="Genomic_DNA"/>
</dbReference>
<feature type="domain" description="Transposase DDE" evidence="1">
    <location>
        <begin position="7"/>
        <end position="421"/>
    </location>
</feature>
<dbReference type="InterPro" id="IPR012337">
    <property type="entry name" value="RNaseH-like_sf"/>
</dbReference>
<evidence type="ECO:0000259" key="1">
    <source>
        <dbReference type="Pfam" id="PF13701"/>
    </source>
</evidence>
<reference evidence="2" key="1">
    <citation type="journal article" date="2004" name="Nature">
        <title>Community structure and metabolism through reconstruction of microbial genomes from the environment.</title>
        <authorList>
            <person name="Tyson G.W."/>
            <person name="Chapman J."/>
            <person name="Hugenholtz P."/>
            <person name="Allen E.E."/>
            <person name="Ram R.J."/>
            <person name="Richardson P.M."/>
            <person name="Solovyev V.V."/>
            <person name="Rubin E.M."/>
            <person name="Rokhsar D.S."/>
            <person name="Banfield J.F."/>
        </authorList>
    </citation>
    <scope>NUCLEOTIDE SEQUENCE [LARGE SCALE GENOMIC DNA]</scope>
</reference>
<organism evidence="2">
    <name type="scientific">Leptospirillum sp. Group II '5-way CG'</name>
    <dbReference type="NCBI Taxonomy" id="419541"/>
    <lineage>
        <taxon>Bacteria</taxon>
        <taxon>Pseudomonadati</taxon>
        <taxon>Nitrospirota</taxon>
        <taxon>Nitrospiria</taxon>
        <taxon>Nitrospirales</taxon>
        <taxon>Nitrospiraceae</taxon>
        <taxon>Leptospirillum</taxon>
    </lineage>
</organism>
<gene>
    <name evidence="2" type="ORF">CGL2_10706001</name>
</gene>
<proteinExistence type="predicted"/>
<dbReference type="Pfam" id="PF13701">
    <property type="entry name" value="DDE_Tnp_1_4"/>
    <property type="match status" value="1"/>
</dbReference>
<protein>
    <recommendedName>
        <fullName evidence="1">Transposase DDE domain-containing protein</fullName>
    </recommendedName>
</protein>
<accession>B6AN53</accession>
<reference evidence="2" key="2">
    <citation type="journal article" date="2008" name="PLoS Biol.">
        <title>Population genomic analysis of strain variation in Leptospirillum group II bacteria involved in acid mine drainage formation.</title>
        <authorList>
            <person name="Simmons S.L."/>
            <person name="Dibartolo G."/>
            <person name="Denef V.J."/>
            <person name="Goltsman D.S."/>
            <person name="Thelen M.P."/>
            <person name="Banfield J.F."/>
        </authorList>
    </citation>
    <scope>NUCLEOTIDE SEQUENCE [LARGE SCALE GENOMIC DNA]</scope>
</reference>
<dbReference type="SUPFAM" id="SSF53098">
    <property type="entry name" value="Ribonuclease H-like"/>
    <property type="match status" value="1"/>
</dbReference>